<accession>A0A1H3H9N4</accession>
<comment type="subcellular location">
    <subcellularLocation>
        <location evidence="1 8">Cell membrane</location>
        <topology evidence="1 8">Multi-pass membrane protein</topology>
    </subcellularLocation>
</comment>
<dbReference type="OrthoDB" id="11163at2157"/>
<feature type="transmembrane region" description="Helical" evidence="8">
    <location>
        <begin position="193"/>
        <end position="217"/>
    </location>
</feature>
<sequence length="277" mass="30052">MRGIHALLERVDVSDRTGGRLLRLLTGGVYVFLYAPIVIVIALSFTEARVPAFPMEGFTLEWYATMLEDERLTAAVFQSLQIGVLAAIGAGIVGTITALGMVRNDFDSRLLDASVLNTVFMSPVVVPWVVTGIAMLTLYNLFGVQGTMASVVFGHVIITLPFVILVVSSRLYGFDRSLEEAAKNLGASETRAFLEVTFPLILPGVVAGMLFAFTISFDNFTQTFFWIGTNTETLPIVIYSMIRTGLNPSINAVGTVIVVFSLSIVLVAELLSSRVID</sequence>
<evidence type="ECO:0000256" key="2">
    <source>
        <dbReference type="ARBA" id="ARBA00007069"/>
    </source>
</evidence>
<evidence type="ECO:0000256" key="6">
    <source>
        <dbReference type="ARBA" id="ARBA00022989"/>
    </source>
</evidence>
<feature type="transmembrane region" description="Helical" evidence="8">
    <location>
        <begin position="151"/>
        <end position="172"/>
    </location>
</feature>
<keyword evidence="7 8" id="KW-0472">Membrane</keyword>
<evidence type="ECO:0000256" key="8">
    <source>
        <dbReference type="RuleBase" id="RU363032"/>
    </source>
</evidence>
<evidence type="ECO:0000313" key="11">
    <source>
        <dbReference type="Proteomes" id="UP000199079"/>
    </source>
</evidence>
<dbReference type="CDD" id="cd06261">
    <property type="entry name" value="TM_PBP2"/>
    <property type="match status" value="1"/>
</dbReference>
<feature type="transmembrane region" description="Helical" evidence="8">
    <location>
        <begin position="249"/>
        <end position="271"/>
    </location>
</feature>
<feature type="transmembrane region" description="Helical" evidence="8">
    <location>
        <begin position="21"/>
        <end position="45"/>
    </location>
</feature>
<gene>
    <name evidence="10" type="ORF">SAMN05216564_103172</name>
</gene>
<dbReference type="EMBL" id="FNPC01000003">
    <property type="protein sequence ID" value="SDY11925.1"/>
    <property type="molecule type" value="Genomic_DNA"/>
</dbReference>
<dbReference type="PANTHER" id="PTHR43848:SF2">
    <property type="entry name" value="PUTRESCINE TRANSPORT SYSTEM PERMEASE PROTEIN POTI"/>
    <property type="match status" value="1"/>
</dbReference>
<organism evidence="10 11">
    <name type="scientific">Halopenitus persicus</name>
    <dbReference type="NCBI Taxonomy" id="1048396"/>
    <lineage>
        <taxon>Archaea</taxon>
        <taxon>Methanobacteriati</taxon>
        <taxon>Methanobacteriota</taxon>
        <taxon>Stenosarchaea group</taxon>
        <taxon>Halobacteria</taxon>
        <taxon>Halobacteriales</taxon>
        <taxon>Haloferacaceae</taxon>
        <taxon>Halopenitus</taxon>
    </lineage>
</organism>
<keyword evidence="3 8" id="KW-0813">Transport</keyword>
<dbReference type="PANTHER" id="PTHR43848">
    <property type="entry name" value="PUTRESCINE TRANSPORT SYSTEM PERMEASE PROTEIN POTI"/>
    <property type="match status" value="1"/>
</dbReference>
<name>A0A1H3H9N4_9EURY</name>
<dbReference type="SUPFAM" id="SSF161098">
    <property type="entry name" value="MetI-like"/>
    <property type="match status" value="1"/>
</dbReference>
<keyword evidence="5 8" id="KW-0812">Transmembrane</keyword>
<feature type="transmembrane region" description="Helical" evidence="8">
    <location>
        <begin position="114"/>
        <end position="139"/>
    </location>
</feature>
<evidence type="ECO:0000256" key="1">
    <source>
        <dbReference type="ARBA" id="ARBA00004651"/>
    </source>
</evidence>
<keyword evidence="11" id="KW-1185">Reference proteome</keyword>
<protein>
    <submittedName>
        <fullName evidence="10">Spermidine/putrescine transport system permease protein</fullName>
    </submittedName>
</protein>
<dbReference type="InterPro" id="IPR000515">
    <property type="entry name" value="MetI-like"/>
</dbReference>
<evidence type="ECO:0000256" key="3">
    <source>
        <dbReference type="ARBA" id="ARBA00022448"/>
    </source>
</evidence>
<dbReference type="PROSITE" id="PS50928">
    <property type="entry name" value="ABC_TM1"/>
    <property type="match status" value="1"/>
</dbReference>
<dbReference type="Proteomes" id="UP000199079">
    <property type="component" value="Unassembled WGS sequence"/>
</dbReference>
<keyword evidence="6 8" id="KW-1133">Transmembrane helix</keyword>
<dbReference type="Pfam" id="PF00528">
    <property type="entry name" value="BPD_transp_1"/>
    <property type="match status" value="1"/>
</dbReference>
<dbReference type="GO" id="GO:0055085">
    <property type="term" value="P:transmembrane transport"/>
    <property type="evidence" value="ECO:0007669"/>
    <property type="project" value="InterPro"/>
</dbReference>
<comment type="similarity">
    <text evidence="2">Belongs to the binding-protein-dependent transport system permease family. CysTW subfamily.</text>
</comment>
<dbReference type="AlphaFoldDB" id="A0A1H3H9N4"/>
<evidence type="ECO:0000256" key="4">
    <source>
        <dbReference type="ARBA" id="ARBA00022475"/>
    </source>
</evidence>
<evidence type="ECO:0000259" key="9">
    <source>
        <dbReference type="PROSITE" id="PS50928"/>
    </source>
</evidence>
<feature type="transmembrane region" description="Helical" evidence="8">
    <location>
        <begin position="223"/>
        <end position="242"/>
    </location>
</feature>
<dbReference type="RefSeq" id="WP_092731432.1">
    <property type="nucleotide sequence ID" value="NZ_FNPC01000003.1"/>
</dbReference>
<keyword evidence="4" id="KW-1003">Cell membrane</keyword>
<reference evidence="11" key="1">
    <citation type="submission" date="2016-10" db="EMBL/GenBank/DDBJ databases">
        <authorList>
            <person name="Varghese N."/>
            <person name="Submissions S."/>
        </authorList>
    </citation>
    <scope>NUCLEOTIDE SEQUENCE [LARGE SCALE GENOMIC DNA]</scope>
    <source>
        <strain evidence="11">DC30,IBRC 10041,KCTC 4046</strain>
    </source>
</reference>
<evidence type="ECO:0000256" key="5">
    <source>
        <dbReference type="ARBA" id="ARBA00022692"/>
    </source>
</evidence>
<evidence type="ECO:0000313" key="10">
    <source>
        <dbReference type="EMBL" id="SDY11925.1"/>
    </source>
</evidence>
<proteinExistence type="inferred from homology"/>
<feature type="domain" description="ABC transmembrane type-1" evidence="9">
    <location>
        <begin position="76"/>
        <end position="268"/>
    </location>
</feature>
<feature type="transmembrane region" description="Helical" evidence="8">
    <location>
        <begin position="80"/>
        <end position="102"/>
    </location>
</feature>
<dbReference type="GO" id="GO:0005886">
    <property type="term" value="C:plasma membrane"/>
    <property type="evidence" value="ECO:0007669"/>
    <property type="project" value="UniProtKB-SubCell"/>
</dbReference>
<evidence type="ECO:0000256" key="7">
    <source>
        <dbReference type="ARBA" id="ARBA00023136"/>
    </source>
</evidence>
<dbReference type="Gene3D" id="1.10.3720.10">
    <property type="entry name" value="MetI-like"/>
    <property type="match status" value="1"/>
</dbReference>
<dbReference type="InterPro" id="IPR035906">
    <property type="entry name" value="MetI-like_sf"/>
</dbReference>
<dbReference type="InterPro" id="IPR051789">
    <property type="entry name" value="Bact_Polyamine_Transport"/>
</dbReference>